<dbReference type="PANTHER" id="PTHR43201:SF5">
    <property type="entry name" value="MEDIUM-CHAIN ACYL-COA LIGASE ACSF2, MITOCHONDRIAL"/>
    <property type="match status" value="1"/>
</dbReference>
<dbReference type="RefSeq" id="WP_356194835.1">
    <property type="nucleotide sequence ID" value="NZ_JBEXDP010000024.1"/>
</dbReference>
<protein>
    <submittedName>
        <fullName evidence="5">Class I adenylate-forming enzyme family protein</fullName>
    </submittedName>
</protein>
<proteinExistence type="inferred from homology"/>
<dbReference type="InterPro" id="IPR025110">
    <property type="entry name" value="AMP-bd_C"/>
</dbReference>
<evidence type="ECO:0000259" key="4">
    <source>
        <dbReference type="Pfam" id="PF13193"/>
    </source>
</evidence>
<dbReference type="InterPro" id="IPR042099">
    <property type="entry name" value="ANL_N_sf"/>
</dbReference>
<evidence type="ECO:0000313" key="5">
    <source>
        <dbReference type="EMBL" id="MEU5710320.1"/>
    </source>
</evidence>
<dbReference type="Gene3D" id="3.40.50.12780">
    <property type="entry name" value="N-terminal domain of ligase-like"/>
    <property type="match status" value="1"/>
</dbReference>
<dbReference type="SUPFAM" id="SSF56801">
    <property type="entry name" value="Acetyl-CoA synthetase-like"/>
    <property type="match status" value="1"/>
</dbReference>
<feature type="domain" description="AMP-dependent synthetase/ligase" evidence="3">
    <location>
        <begin position="43"/>
        <end position="398"/>
    </location>
</feature>
<dbReference type="Gene3D" id="3.30.300.30">
    <property type="match status" value="1"/>
</dbReference>
<dbReference type="Pfam" id="PF00501">
    <property type="entry name" value="AMP-binding"/>
    <property type="match status" value="1"/>
</dbReference>
<accession>A0ABV3AFF4</accession>
<gene>
    <name evidence="5" type="ORF">AB0H04_26170</name>
</gene>
<dbReference type="InterPro" id="IPR000873">
    <property type="entry name" value="AMP-dep_synth/lig_dom"/>
</dbReference>
<comment type="similarity">
    <text evidence="1">Belongs to the ATP-dependent AMP-binding enzyme family.</text>
</comment>
<comment type="caution">
    <text evidence="5">The sequence shown here is derived from an EMBL/GenBank/DDBJ whole genome shotgun (WGS) entry which is preliminary data.</text>
</comment>
<evidence type="ECO:0000313" key="6">
    <source>
        <dbReference type="Proteomes" id="UP001551011"/>
    </source>
</evidence>
<evidence type="ECO:0000256" key="2">
    <source>
        <dbReference type="ARBA" id="ARBA00022598"/>
    </source>
</evidence>
<dbReference type="EMBL" id="JBFAEG010000019">
    <property type="protein sequence ID" value="MEU5710320.1"/>
    <property type="molecule type" value="Genomic_DNA"/>
</dbReference>
<evidence type="ECO:0000259" key="3">
    <source>
        <dbReference type="Pfam" id="PF00501"/>
    </source>
</evidence>
<dbReference type="Pfam" id="PF13193">
    <property type="entry name" value="AMP-binding_C"/>
    <property type="match status" value="1"/>
</dbReference>
<reference evidence="5 6" key="1">
    <citation type="submission" date="2024-06" db="EMBL/GenBank/DDBJ databases">
        <title>The Natural Products Discovery Center: Release of the First 8490 Sequenced Strains for Exploring Actinobacteria Biosynthetic Diversity.</title>
        <authorList>
            <person name="Kalkreuter E."/>
            <person name="Kautsar S.A."/>
            <person name="Yang D."/>
            <person name="Bader C.D."/>
            <person name="Teijaro C.N."/>
            <person name="Fluegel L."/>
            <person name="Davis C.M."/>
            <person name="Simpson J.R."/>
            <person name="Lauterbach L."/>
            <person name="Steele A.D."/>
            <person name="Gui C."/>
            <person name="Meng S."/>
            <person name="Li G."/>
            <person name="Viehrig K."/>
            <person name="Ye F."/>
            <person name="Su P."/>
            <person name="Kiefer A.F."/>
            <person name="Nichols A."/>
            <person name="Cepeda A.J."/>
            <person name="Yan W."/>
            <person name="Fan B."/>
            <person name="Jiang Y."/>
            <person name="Adhikari A."/>
            <person name="Zheng C.-J."/>
            <person name="Schuster L."/>
            <person name="Cowan T.M."/>
            <person name="Smanski M.J."/>
            <person name="Chevrette M.G."/>
            <person name="De Carvalho L.P.S."/>
            <person name="Shen B."/>
        </authorList>
    </citation>
    <scope>NUCLEOTIDE SEQUENCE [LARGE SCALE GENOMIC DNA]</scope>
    <source>
        <strain evidence="5 6">NPDC020594</strain>
    </source>
</reference>
<feature type="domain" description="AMP-binding enzyme C-terminal" evidence="4">
    <location>
        <begin position="454"/>
        <end position="526"/>
    </location>
</feature>
<sequence>MPGPLTSAAMDTTRDDHARAHTYRGTPFGPPWPLHDDIISRLTRHAASRAGAPCLTTVAADGTETTLSYREVDTAGRRMADWLRRTAGPPRGTVVGLMPRNDAASVVAILGLLRAGHPMLMLSPDDPPGRTRQLLDAMDVTLLLRSPTVPAAPGLASLALPGVPELTGIPSEVTESAPDPASDAFFFGTSGSTAAAKLVAQSRYNATVNAAAVTAHHRLKPGDRILGCLPLHHVNGLHFTVLGTVAAGAHLVLAHEFDPFRYPGLLARFRPRLASVVPSVLEGLVHTSRGLAPPGEFEYFVSAAAPLTTRTARDVRQRLGVPVVQGYGLTETTNFSATMPPDLSAESFRRLLYDAEIPSIGTAVHGNEMAVLRSDGSRADPGETGEICMRGHNVMSRYAGNEEATAAAFLGGWFHSQDLGYAVRDEDDGREFFFITGRSKNIAKIGGESVSLEEMERLLRAAPGVRDAACARLPHRLTGEQIAAAVVFEGEERPDLRAHLATSFAAAVLPRRFVELDAVPRTATGKILRPQLAELLS</sequence>
<dbReference type="Proteomes" id="UP001551011">
    <property type="component" value="Unassembled WGS sequence"/>
</dbReference>
<evidence type="ECO:0000256" key="1">
    <source>
        <dbReference type="ARBA" id="ARBA00006432"/>
    </source>
</evidence>
<name>A0ABV3AFF4_9ACTN</name>
<keyword evidence="6" id="KW-1185">Reference proteome</keyword>
<keyword evidence="2" id="KW-0436">Ligase</keyword>
<organism evidence="5 6">
    <name type="scientific">Streptomyces flaveolus</name>
    <dbReference type="NCBI Taxonomy" id="67297"/>
    <lineage>
        <taxon>Bacteria</taxon>
        <taxon>Bacillati</taxon>
        <taxon>Actinomycetota</taxon>
        <taxon>Actinomycetes</taxon>
        <taxon>Kitasatosporales</taxon>
        <taxon>Streptomycetaceae</taxon>
        <taxon>Streptomyces</taxon>
    </lineage>
</organism>
<dbReference type="PANTHER" id="PTHR43201">
    <property type="entry name" value="ACYL-COA SYNTHETASE"/>
    <property type="match status" value="1"/>
</dbReference>
<dbReference type="InterPro" id="IPR045851">
    <property type="entry name" value="AMP-bd_C_sf"/>
</dbReference>